<gene>
    <name evidence="3" type="ORF">K7862_30870</name>
</gene>
<dbReference type="InterPro" id="IPR001375">
    <property type="entry name" value="Peptidase_S9_cat"/>
</dbReference>
<name>A0ABS7QFS0_9ACTN</name>
<comment type="caution">
    <text evidence="3">The sequence shown here is derived from an EMBL/GenBank/DDBJ whole genome shotgun (WGS) entry which is preliminary data.</text>
</comment>
<dbReference type="InterPro" id="IPR029058">
    <property type="entry name" value="AB_hydrolase_fold"/>
</dbReference>
<accession>A0ABS7QFS0</accession>
<dbReference type="EMBL" id="JAINZZ010000060">
    <property type="protein sequence ID" value="MBY8882005.1"/>
    <property type="molecule type" value="Genomic_DNA"/>
</dbReference>
<dbReference type="Pfam" id="PF00930">
    <property type="entry name" value="DPPIV_N"/>
    <property type="match status" value="1"/>
</dbReference>
<evidence type="ECO:0000313" key="3">
    <source>
        <dbReference type="EMBL" id="MBY8882005.1"/>
    </source>
</evidence>
<dbReference type="Gene3D" id="2.140.10.30">
    <property type="entry name" value="Dipeptidylpeptidase IV, N-terminal domain"/>
    <property type="match status" value="1"/>
</dbReference>
<dbReference type="SUPFAM" id="SSF53474">
    <property type="entry name" value="alpha/beta-Hydrolases"/>
    <property type="match status" value="1"/>
</dbReference>
<proteinExistence type="predicted"/>
<dbReference type="InterPro" id="IPR050278">
    <property type="entry name" value="Serine_Prot_S9B/DPPIV"/>
</dbReference>
<dbReference type="Gene3D" id="3.40.50.1820">
    <property type="entry name" value="alpha/beta hydrolase"/>
    <property type="match status" value="1"/>
</dbReference>
<evidence type="ECO:0000259" key="2">
    <source>
        <dbReference type="Pfam" id="PF00930"/>
    </source>
</evidence>
<dbReference type="InterPro" id="IPR011659">
    <property type="entry name" value="WD40"/>
</dbReference>
<keyword evidence="4" id="KW-1185">Reference proteome</keyword>
<dbReference type="PANTHER" id="PTHR11731">
    <property type="entry name" value="PROTEASE FAMILY S9B,C DIPEPTIDYL-PEPTIDASE IV-RELATED"/>
    <property type="match status" value="1"/>
</dbReference>
<organism evidence="3 4">
    <name type="scientific">Actinacidiphila acidipaludis</name>
    <dbReference type="NCBI Taxonomy" id="2873382"/>
    <lineage>
        <taxon>Bacteria</taxon>
        <taxon>Bacillati</taxon>
        <taxon>Actinomycetota</taxon>
        <taxon>Actinomycetes</taxon>
        <taxon>Kitasatosporales</taxon>
        <taxon>Streptomycetaceae</taxon>
        <taxon>Actinacidiphila</taxon>
    </lineage>
</organism>
<dbReference type="PANTHER" id="PTHR11731:SF193">
    <property type="entry name" value="DIPEPTIDYL PEPTIDASE 9"/>
    <property type="match status" value="1"/>
</dbReference>
<dbReference type="Proteomes" id="UP000778578">
    <property type="component" value="Unassembled WGS sequence"/>
</dbReference>
<dbReference type="Pfam" id="PF07676">
    <property type="entry name" value="PD40"/>
    <property type="match status" value="1"/>
</dbReference>
<sequence>METDALPGQLHRTRRFTLGAPGRFTLTPDGTTLLFLRSRAGDDPARCLWALDSGSGAELLLADPSVLSLGAPGGGIRSYATDEGARCAAFTLGGALWVVDTAGGKPPRRLDVVEPAAEPRPDPAGRRIAYLTGGALRVVAVDGTDDRAVAVPDGPHVEFGIGDHTAAMASGEERGFWWAPDGRRLLVARVDSAAVPLWHLGGTADPAARPRAVRYTAAGEPVAAVTLRIVGLDGTATDVRCDEGTFTYLVNAGWDRHGPYAVVQTRDQRTVRMLAVDAARGGTTVLAEQRDAHWVQIVPGSPARTAAGTLLAHADADGTRRLTVDGVPVTPPGLHLRAVLGTEDDEVLFTASDADDPTRTHMWSRNAATGALRRLTGGPGVHTGAQRGGTLLVVAEGVAPHGRVTVTRRGAAPVPLASLAERPAVEGRPARLVLGSRELRSDLYLPSWHRPGTARLPVLVDPYGGASRQRVVSAPDWRSALSQWFAEQGFAVLVTDGRGTPGRGPAWERAGHGDLSGPAVEDQVCALHEAAARHPDLDLGRVAVRGSSYGGTLALQAVLRRPDVFHAAVAASAVSDNLLYDARSRERFLGHPEQFPGRYDAGSALGAAARLTRPLLLIHGLDDGNVHPAHTLRLSEALLAAGRPHRVLLLPGVGHQVVGSAASEQVLRVQLRFLRAQLGVIGGRGEPAP</sequence>
<evidence type="ECO:0000313" key="4">
    <source>
        <dbReference type="Proteomes" id="UP000778578"/>
    </source>
</evidence>
<dbReference type="SUPFAM" id="SSF82171">
    <property type="entry name" value="DPP6 N-terminal domain-like"/>
    <property type="match status" value="1"/>
</dbReference>
<reference evidence="3 4" key="1">
    <citation type="submission" date="2021-08" db="EMBL/GenBank/DDBJ databases">
        <title>WGS of actinomycetes from Thailand.</title>
        <authorList>
            <person name="Thawai C."/>
        </authorList>
    </citation>
    <scope>NUCLEOTIDE SEQUENCE [LARGE SCALE GENOMIC DNA]</scope>
    <source>
        <strain evidence="3 4">PLK6-54</strain>
    </source>
</reference>
<evidence type="ECO:0000259" key="1">
    <source>
        <dbReference type="Pfam" id="PF00326"/>
    </source>
</evidence>
<feature type="domain" description="Peptidase S9 prolyl oligopeptidase catalytic" evidence="1">
    <location>
        <begin position="482"/>
        <end position="679"/>
    </location>
</feature>
<dbReference type="InterPro" id="IPR002469">
    <property type="entry name" value="Peptidase_S9B_N"/>
</dbReference>
<dbReference type="Pfam" id="PF00326">
    <property type="entry name" value="Peptidase_S9"/>
    <property type="match status" value="1"/>
</dbReference>
<dbReference type="RefSeq" id="WP_222968134.1">
    <property type="nucleotide sequence ID" value="NZ_JAINZZ010000060.1"/>
</dbReference>
<feature type="domain" description="Dipeptidylpeptidase IV N-terminal" evidence="2">
    <location>
        <begin position="123"/>
        <end position="380"/>
    </location>
</feature>
<protein>
    <submittedName>
        <fullName evidence="3">Prolyl oligopeptidase family serine peptidase</fullName>
    </submittedName>
</protein>